<evidence type="ECO:0000313" key="1">
    <source>
        <dbReference type="EMBL" id="KRR08809.1"/>
    </source>
</evidence>
<gene>
    <name evidence="1" type="ORF">CP49_29670</name>
</gene>
<reference evidence="1 2" key="1">
    <citation type="submission" date="2014-03" db="EMBL/GenBank/DDBJ databases">
        <title>Bradyrhizobium valentinum sp. nov., isolated from effective nodules of Lupinus mariae-josephae, a lupine endemic of basic-lime soils in Eastern Spain.</title>
        <authorList>
            <person name="Duran D."/>
            <person name="Rey L."/>
            <person name="Navarro A."/>
            <person name="Busquets A."/>
            <person name="Imperial J."/>
            <person name="Ruiz-Argueso T."/>
        </authorList>
    </citation>
    <scope>NUCLEOTIDE SEQUENCE [LARGE SCALE GENOMIC DNA]</scope>
    <source>
        <strain evidence="1 2">LmjM3</strain>
    </source>
</reference>
<dbReference type="STRING" id="1518501.CQ10_33250"/>
<name>A0A0R3KHD1_9BRAD</name>
<dbReference type="OrthoDB" id="9806381at2"/>
<dbReference type="Proteomes" id="UP000051913">
    <property type="component" value="Unassembled WGS sequence"/>
</dbReference>
<dbReference type="AlphaFoldDB" id="A0A0R3KHD1"/>
<sequence>MKLAKEHRQNQGIPAGGGETTIATELTLRGIQSPELTDLIYDLEQSNGVQIEMNTDDAWSNLKHIGDTVEAVHGFLAKKA</sequence>
<comment type="caution">
    <text evidence="1">The sequence shown here is derived from an EMBL/GenBank/DDBJ whole genome shotgun (WGS) entry which is preliminary data.</text>
</comment>
<proteinExistence type="predicted"/>
<protein>
    <recommendedName>
        <fullName evidence="3">Acyl carrier protein</fullName>
    </recommendedName>
</protein>
<evidence type="ECO:0000313" key="2">
    <source>
        <dbReference type="Proteomes" id="UP000051913"/>
    </source>
</evidence>
<dbReference type="EMBL" id="LLXX01000074">
    <property type="protein sequence ID" value="KRR08809.1"/>
    <property type="molecule type" value="Genomic_DNA"/>
</dbReference>
<organism evidence="1 2">
    <name type="scientific">Bradyrhizobium valentinum</name>
    <dbReference type="NCBI Taxonomy" id="1518501"/>
    <lineage>
        <taxon>Bacteria</taxon>
        <taxon>Pseudomonadati</taxon>
        <taxon>Pseudomonadota</taxon>
        <taxon>Alphaproteobacteria</taxon>
        <taxon>Hyphomicrobiales</taxon>
        <taxon>Nitrobacteraceae</taxon>
        <taxon>Bradyrhizobium</taxon>
    </lineage>
</organism>
<accession>A0A0R3KHD1</accession>
<evidence type="ECO:0008006" key="3">
    <source>
        <dbReference type="Google" id="ProtNLM"/>
    </source>
</evidence>
<keyword evidence="2" id="KW-1185">Reference proteome</keyword>